<protein>
    <submittedName>
        <fullName evidence="2">Helix-turn-helix domain-containing protein</fullName>
    </submittedName>
</protein>
<dbReference type="RefSeq" id="WP_377211729.1">
    <property type="nucleotide sequence ID" value="NZ_JBHTJV010000003.1"/>
</dbReference>
<dbReference type="Gene3D" id="1.10.1750.10">
    <property type="match status" value="1"/>
</dbReference>
<dbReference type="EMBL" id="JBHTJV010000003">
    <property type="protein sequence ID" value="MFD0915886.1"/>
    <property type="molecule type" value="Genomic_DNA"/>
</dbReference>
<feature type="domain" description="Chromosomal replication initiator DnaA C-terminal" evidence="1">
    <location>
        <begin position="46"/>
        <end position="115"/>
    </location>
</feature>
<dbReference type="Pfam" id="PF08299">
    <property type="entry name" value="Bac_DnaA_C"/>
    <property type="match status" value="1"/>
</dbReference>
<organism evidence="2 3">
    <name type="scientific">Pseudahrensia aquimaris</name>
    <dbReference type="NCBI Taxonomy" id="744461"/>
    <lineage>
        <taxon>Bacteria</taxon>
        <taxon>Pseudomonadati</taxon>
        <taxon>Pseudomonadota</taxon>
        <taxon>Alphaproteobacteria</taxon>
        <taxon>Hyphomicrobiales</taxon>
        <taxon>Ahrensiaceae</taxon>
        <taxon>Pseudahrensia</taxon>
    </lineage>
</organism>
<evidence type="ECO:0000313" key="3">
    <source>
        <dbReference type="Proteomes" id="UP001597101"/>
    </source>
</evidence>
<accession>A0ABW3FBR0</accession>
<dbReference type="Proteomes" id="UP001597101">
    <property type="component" value="Unassembled WGS sequence"/>
</dbReference>
<name>A0ABW3FBR0_9HYPH</name>
<dbReference type="SUPFAM" id="SSF48295">
    <property type="entry name" value="TrpR-like"/>
    <property type="match status" value="1"/>
</dbReference>
<evidence type="ECO:0000313" key="2">
    <source>
        <dbReference type="EMBL" id="MFD0915886.1"/>
    </source>
</evidence>
<gene>
    <name evidence="2" type="ORF">ACFQ14_05650</name>
</gene>
<dbReference type="CDD" id="cd06571">
    <property type="entry name" value="Bac_DnaA_C"/>
    <property type="match status" value="1"/>
</dbReference>
<evidence type="ECO:0000259" key="1">
    <source>
        <dbReference type="SMART" id="SM00760"/>
    </source>
</evidence>
<keyword evidence="3" id="KW-1185">Reference proteome</keyword>
<proteinExistence type="predicted"/>
<sequence>MTKTALQKRAIPQPVRSRTARIYQIKSSRELTRDTPPKSAPYRDSVCALCEKMVALHLDVSLGALRAPTRRNADIALARQIAMYLAHTTFSLPLTEVGIYFKRDRTTVTHACAVVENRRDSMSFEVTVSQLESLLIEVRSAVETAVLDKNGAINFPSETI</sequence>
<reference evidence="3" key="1">
    <citation type="journal article" date="2019" name="Int. J. Syst. Evol. Microbiol.">
        <title>The Global Catalogue of Microorganisms (GCM) 10K type strain sequencing project: providing services to taxonomists for standard genome sequencing and annotation.</title>
        <authorList>
            <consortium name="The Broad Institute Genomics Platform"/>
            <consortium name="The Broad Institute Genome Sequencing Center for Infectious Disease"/>
            <person name="Wu L."/>
            <person name="Ma J."/>
        </authorList>
    </citation>
    <scope>NUCLEOTIDE SEQUENCE [LARGE SCALE GENOMIC DNA]</scope>
    <source>
        <strain evidence="3">CCUG 60023</strain>
    </source>
</reference>
<dbReference type="InterPro" id="IPR010921">
    <property type="entry name" value="Trp_repressor/repl_initiator"/>
</dbReference>
<dbReference type="SMART" id="SM00760">
    <property type="entry name" value="Bac_DnaA_C"/>
    <property type="match status" value="1"/>
</dbReference>
<comment type="caution">
    <text evidence="2">The sequence shown here is derived from an EMBL/GenBank/DDBJ whole genome shotgun (WGS) entry which is preliminary data.</text>
</comment>
<dbReference type="InterPro" id="IPR013159">
    <property type="entry name" value="DnaA_C"/>
</dbReference>